<evidence type="ECO:0008006" key="3">
    <source>
        <dbReference type="Google" id="ProtNLM"/>
    </source>
</evidence>
<dbReference type="Gene3D" id="3.40.960.10">
    <property type="entry name" value="VSR Endonuclease"/>
    <property type="match status" value="1"/>
</dbReference>
<reference evidence="1 2" key="1">
    <citation type="submission" date="2012-06" db="EMBL/GenBank/DDBJ databases">
        <title>Complete sequence of chromosome of Mycobacterium chubuense NBB4.</title>
        <authorList>
            <consortium name="US DOE Joint Genome Institute"/>
            <person name="Lucas S."/>
            <person name="Han J."/>
            <person name="Lapidus A."/>
            <person name="Cheng J.-F."/>
            <person name="Goodwin L."/>
            <person name="Pitluck S."/>
            <person name="Peters L."/>
            <person name="Mikhailova N."/>
            <person name="Teshima H."/>
            <person name="Detter J.C."/>
            <person name="Han C."/>
            <person name="Tapia R."/>
            <person name="Land M."/>
            <person name="Hauser L."/>
            <person name="Kyrpides N."/>
            <person name="Ivanova N."/>
            <person name="Pagani I."/>
            <person name="Mattes T."/>
            <person name="Holmes A."/>
            <person name="Rutledge P."/>
            <person name="Paulsen I."/>
            <person name="Coleman N."/>
            <person name="Woyke T."/>
        </authorList>
    </citation>
    <scope>NUCLEOTIDE SEQUENCE [LARGE SCALE GENOMIC DNA]</scope>
    <source>
        <strain evidence="1 2">NBB4</strain>
    </source>
</reference>
<accession>I4BFI6</accession>
<dbReference type="HOGENOM" id="CLU_052626_5_2_11"/>
<gene>
    <name evidence="1" type="ordered locus">Mycch_1235</name>
</gene>
<dbReference type="EMBL" id="CP003053">
    <property type="protein sequence ID" value="AFM16043.1"/>
    <property type="molecule type" value="Genomic_DNA"/>
</dbReference>
<evidence type="ECO:0000313" key="2">
    <source>
        <dbReference type="Proteomes" id="UP000006057"/>
    </source>
</evidence>
<name>I4BFI6_MYCCN</name>
<organism evidence="1 2">
    <name type="scientific">Mycolicibacterium chubuense (strain NBB4)</name>
    <name type="common">Mycobacterium chubuense</name>
    <dbReference type="NCBI Taxonomy" id="710421"/>
    <lineage>
        <taxon>Bacteria</taxon>
        <taxon>Bacillati</taxon>
        <taxon>Actinomycetota</taxon>
        <taxon>Actinomycetes</taxon>
        <taxon>Mycobacteriales</taxon>
        <taxon>Mycobacteriaceae</taxon>
        <taxon>Mycolicibacterium</taxon>
    </lineage>
</organism>
<dbReference type="STRING" id="710421.Mycch_1235"/>
<dbReference type="PATRIC" id="fig|710421.3.peg.1244"/>
<dbReference type="InterPro" id="IPR011335">
    <property type="entry name" value="Restrct_endonuc-II-like"/>
</dbReference>
<dbReference type="KEGG" id="mcb:Mycch_1235"/>
<proteinExistence type="predicted"/>
<dbReference type="eggNOG" id="COG2852">
    <property type="taxonomic scope" value="Bacteria"/>
</dbReference>
<dbReference type="RefSeq" id="WP_014814526.1">
    <property type="nucleotide sequence ID" value="NC_018027.1"/>
</dbReference>
<evidence type="ECO:0000313" key="1">
    <source>
        <dbReference type="EMBL" id="AFM16043.1"/>
    </source>
</evidence>
<dbReference type="OrthoDB" id="3173471at2"/>
<dbReference type="Proteomes" id="UP000006057">
    <property type="component" value="Chromosome"/>
</dbReference>
<dbReference type="SUPFAM" id="SSF52980">
    <property type="entry name" value="Restriction endonuclease-like"/>
    <property type="match status" value="1"/>
</dbReference>
<dbReference type="AlphaFoldDB" id="I4BFI6"/>
<protein>
    <recommendedName>
        <fullName evidence="3">DUF559 domain-containing protein</fullName>
    </recommendedName>
</protein>
<sequence>MEDIIIGTEAVANGVVTAHELRRWYRPIYRNVHAPTNRVITLRDRTVGAWLFSRRCGIVTGLAAAALHGSSWVDTDIDIELVYKFPRAPRGIVARAERIEADEWQVLNGLPVATPARTAFDLGRFQRHDTLGRLDALMRAEPYSTDDVLMLTQRYKGARGVALLKAVLPFVDGGAESPRESWWRRLVIESGFPIPATQITVRDDYRRHVRTLDFGWEEYQVALEYDGDQHQADRAQYLKDRRVMPVLRQLGWHVITVVKEDDPIHVIVRLREAMVARGWRGSIEIPRYAYAYSRHLAELAFRARKLG</sequence>
<keyword evidence="2" id="KW-1185">Reference proteome</keyword>